<protein>
    <submittedName>
        <fullName evidence="1">Uncharacterized protein</fullName>
    </submittedName>
</protein>
<dbReference type="Proteomes" id="UP000076858">
    <property type="component" value="Unassembled WGS sequence"/>
</dbReference>
<reference evidence="1 2" key="1">
    <citation type="submission" date="2016-03" db="EMBL/GenBank/DDBJ databases">
        <title>EvidentialGene: Evidence-directed Construction of Genes on Genomes.</title>
        <authorList>
            <person name="Gilbert D.G."/>
            <person name="Choi J.-H."/>
            <person name="Mockaitis K."/>
            <person name="Colbourne J."/>
            <person name="Pfrender M."/>
        </authorList>
    </citation>
    <scope>NUCLEOTIDE SEQUENCE [LARGE SCALE GENOMIC DNA]</scope>
    <source>
        <strain evidence="1 2">Xinb3</strain>
        <tissue evidence="1">Complete organism</tissue>
    </source>
</reference>
<accession>A0A164UHU0</accession>
<sequence>MRFNRSSSSLSKWKVFDIVITNKCIFFITECRHSPCLLLIGDVSGLRSRTIRMSEKMRKVLTNT</sequence>
<organism evidence="1 2">
    <name type="scientific">Daphnia magna</name>
    <dbReference type="NCBI Taxonomy" id="35525"/>
    <lineage>
        <taxon>Eukaryota</taxon>
        <taxon>Metazoa</taxon>
        <taxon>Ecdysozoa</taxon>
        <taxon>Arthropoda</taxon>
        <taxon>Crustacea</taxon>
        <taxon>Branchiopoda</taxon>
        <taxon>Diplostraca</taxon>
        <taxon>Cladocera</taxon>
        <taxon>Anomopoda</taxon>
        <taxon>Daphniidae</taxon>
        <taxon>Daphnia</taxon>
    </lineage>
</organism>
<evidence type="ECO:0000313" key="2">
    <source>
        <dbReference type="Proteomes" id="UP000076858"/>
    </source>
</evidence>
<dbReference type="EMBL" id="LRGB01001581">
    <property type="protein sequence ID" value="KZS11372.1"/>
    <property type="molecule type" value="Genomic_DNA"/>
</dbReference>
<keyword evidence="2" id="KW-1185">Reference proteome</keyword>
<comment type="caution">
    <text evidence="1">The sequence shown here is derived from an EMBL/GenBank/DDBJ whole genome shotgun (WGS) entry which is preliminary data.</text>
</comment>
<proteinExistence type="predicted"/>
<dbReference type="AlphaFoldDB" id="A0A164UHU0"/>
<name>A0A164UHU0_9CRUS</name>
<gene>
    <name evidence="1" type="ORF">APZ42_024172</name>
</gene>
<evidence type="ECO:0000313" key="1">
    <source>
        <dbReference type="EMBL" id="KZS11372.1"/>
    </source>
</evidence>